<organism evidence="4 5">
    <name type="scientific">Coniosporium apollinis</name>
    <dbReference type="NCBI Taxonomy" id="61459"/>
    <lineage>
        <taxon>Eukaryota</taxon>
        <taxon>Fungi</taxon>
        <taxon>Dikarya</taxon>
        <taxon>Ascomycota</taxon>
        <taxon>Pezizomycotina</taxon>
        <taxon>Dothideomycetes</taxon>
        <taxon>Dothideomycetes incertae sedis</taxon>
        <taxon>Coniosporium</taxon>
    </lineage>
</organism>
<sequence length="316" mass="35080">MLRPLALCATALALGAHSILLPPSVSSSDAEALNIIQIHEKYQVVKLECPSCSAKPDGGDFFTQEIDTSRSLLLNFSTGADPSTLLFGGRPLYPRPSIPHFRTFSMPSSASVQDQSDVKFPLAQLHTIMDYTLDYAPLCIDKTPEVAQVLKMHFQILNLDNKPTALPSLQLVVVELVTGELVIGDIRTGPHIDRMTRPNRPIGWRPHPVDHKHGHLGGHTGRVHRHRHFHHFWSMLLAHVLLPLLIFGVPAGATLFLIVHRIRQAKRARYAQLAHEEEDVEGEVVGSKKMDGYVPVDVEAQEAPPVYSEKEVVVEE</sequence>
<keyword evidence="5" id="KW-1185">Reference proteome</keyword>
<protein>
    <recommendedName>
        <fullName evidence="3">DUF7728 domain-containing protein</fullName>
    </recommendedName>
</protein>
<evidence type="ECO:0000313" key="4">
    <source>
        <dbReference type="EMBL" id="KAJ9659110.1"/>
    </source>
</evidence>
<evidence type="ECO:0000313" key="5">
    <source>
        <dbReference type="Proteomes" id="UP001172684"/>
    </source>
</evidence>
<evidence type="ECO:0000259" key="3">
    <source>
        <dbReference type="Pfam" id="PF24854"/>
    </source>
</evidence>
<keyword evidence="1" id="KW-0472">Membrane</keyword>
<dbReference type="PANTHER" id="PTHR40622:SF1">
    <property type="match status" value="1"/>
</dbReference>
<keyword evidence="1" id="KW-1133">Transmembrane helix</keyword>
<feature type="signal peptide" evidence="2">
    <location>
        <begin position="1"/>
        <end position="27"/>
    </location>
</feature>
<dbReference type="Pfam" id="PF24854">
    <property type="entry name" value="DUF7728"/>
    <property type="match status" value="1"/>
</dbReference>
<dbReference type="InterPro" id="IPR056145">
    <property type="entry name" value="DUF7728"/>
</dbReference>
<evidence type="ECO:0000256" key="1">
    <source>
        <dbReference type="SAM" id="Phobius"/>
    </source>
</evidence>
<feature type="transmembrane region" description="Helical" evidence="1">
    <location>
        <begin position="232"/>
        <end position="259"/>
    </location>
</feature>
<dbReference type="EMBL" id="JAPDRL010000079">
    <property type="protein sequence ID" value="KAJ9659110.1"/>
    <property type="molecule type" value="Genomic_DNA"/>
</dbReference>
<keyword evidence="2" id="KW-0732">Signal</keyword>
<keyword evidence="1" id="KW-0812">Transmembrane</keyword>
<proteinExistence type="predicted"/>
<reference evidence="4" key="1">
    <citation type="submission" date="2022-10" db="EMBL/GenBank/DDBJ databases">
        <title>Culturing micro-colonial fungi from biological soil crusts in the Mojave desert and describing Neophaeococcomyces mojavensis, and introducing the new genera and species Taxawa tesnikishii.</title>
        <authorList>
            <person name="Kurbessoian T."/>
            <person name="Stajich J.E."/>
        </authorList>
    </citation>
    <scope>NUCLEOTIDE SEQUENCE</scope>
    <source>
        <strain evidence="4">TK_1</strain>
    </source>
</reference>
<accession>A0ABQ9NJF2</accession>
<feature type="domain" description="DUF7728" evidence="3">
    <location>
        <begin position="42"/>
        <end position="188"/>
    </location>
</feature>
<feature type="chain" id="PRO_5047245576" description="DUF7728 domain-containing protein" evidence="2">
    <location>
        <begin position="28"/>
        <end position="316"/>
    </location>
</feature>
<comment type="caution">
    <text evidence="4">The sequence shown here is derived from an EMBL/GenBank/DDBJ whole genome shotgun (WGS) entry which is preliminary data.</text>
</comment>
<gene>
    <name evidence="4" type="ORF">H2201_007512</name>
</gene>
<name>A0ABQ9NJF2_9PEZI</name>
<dbReference type="Proteomes" id="UP001172684">
    <property type="component" value="Unassembled WGS sequence"/>
</dbReference>
<dbReference type="PANTHER" id="PTHR40622">
    <property type="match status" value="1"/>
</dbReference>
<evidence type="ECO:0000256" key="2">
    <source>
        <dbReference type="SAM" id="SignalP"/>
    </source>
</evidence>